<dbReference type="Gene3D" id="3.30.160.250">
    <property type="match status" value="1"/>
</dbReference>
<evidence type="ECO:0000313" key="1">
    <source>
        <dbReference type="EMBL" id="PZO39190.1"/>
    </source>
</evidence>
<organism evidence="1 2">
    <name type="scientific">Pseudanabaena frigida</name>
    <dbReference type="NCBI Taxonomy" id="945775"/>
    <lineage>
        <taxon>Bacteria</taxon>
        <taxon>Bacillati</taxon>
        <taxon>Cyanobacteriota</taxon>
        <taxon>Cyanophyceae</taxon>
        <taxon>Pseudanabaenales</taxon>
        <taxon>Pseudanabaenaceae</taxon>
        <taxon>Pseudanabaena</taxon>
    </lineage>
</organism>
<reference evidence="1 2" key="2">
    <citation type="submission" date="2018-06" db="EMBL/GenBank/DDBJ databases">
        <title>Metagenomic assembly of (sub)arctic Cyanobacteria and their associated microbiome from non-axenic cultures.</title>
        <authorList>
            <person name="Baurain D."/>
        </authorList>
    </citation>
    <scope>NUCLEOTIDE SEQUENCE [LARGE SCALE GENOMIC DNA]</scope>
    <source>
        <strain evidence="1">ULC066bin1</strain>
    </source>
</reference>
<sequence>MKSHIFTAILYKEDYMYIAECPEVGTVDQGEKIEQAIAGLKEATRLYLEEFPRLGYSTKHESK</sequence>
<accession>A0A2W4W4C3</accession>
<name>A0A2W4W4C3_9CYAN</name>
<dbReference type="SUPFAM" id="SSF143100">
    <property type="entry name" value="TTHA1013/TTHA0281-like"/>
    <property type="match status" value="1"/>
</dbReference>
<evidence type="ECO:0008006" key="3">
    <source>
        <dbReference type="Google" id="ProtNLM"/>
    </source>
</evidence>
<dbReference type="InterPro" id="IPR035069">
    <property type="entry name" value="TTHA1013/TTHA0281-like"/>
</dbReference>
<dbReference type="Proteomes" id="UP000249467">
    <property type="component" value="Unassembled WGS sequence"/>
</dbReference>
<protein>
    <recommendedName>
        <fullName evidence="3">Type II toxin-antitoxin system HicB family antitoxin</fullName>
    </recommendedName>
</protein>
<reference evidence="1 2" key="1">
    <citation type="submission" date="2018-04" db="EMBL/GenBank/DDBJ databases">
        <authorList>
            <person name="Go L.Y."/>
            <person name="Mitchell J.A."/>
        </authorList>
    </citation>
    <scope>NUCLEOTIDE SEQUENCE [LARGE SCALE GENOMIC DNA]</scope>
    <source>
        <strain evidence="1">ULC066bin1</strain>
    </source>
</reference>
<dbReference type="AlphaFoldDB" id="A0A2W4W4C3"/>
<comment type="caution">
    <text evidence="1">The sequence shown here is derived from an EMBL/GenBank/DDBJ whole genome shotgun (WGS) entry which is preliminary data.</text>
</comment>
<evidence type="ECO:0000313" key="2">
    <source>
        <dbReference type="Proteomes" id="UP000249467"/>
    </source>
</evidence>
<proteinExistence type="predicted"/>
<gene>
    <name evidence="1" type="ORF">DCF19_14550</name>
</gene>
<dbReference type="EMBL" id="QBML01000019">
    <property type="protein sequence ID" value="PZO39190.1"/>
    <property type="molecule type" value="Genomic_DNA"/>
</dbReference>